<dbReference type="Gene3D" id="2.60.120.620">
    <property type="entry name" value="q2cbj1_9rhob like domain"/>
    <property type="match status" value="1"/>
</dbReference>
<dbReference type="Proteomes" id="UP001189429">
    <property type="component" value="Unassembled WGS sequence"/>
</dbReference>
<dbReference type="SUPFAM" id="SSF53098">
    <property type="entry name" value="Ribonuclease H-like"/>
    <property type="match status" value="1"/>
</dbReference>
<gene>
    <name evidence="3" type="ORF">PCOR1329_LOCUS31814</name>
</gene>
<dbReference type="InterPro" id="IPR036397">
    <property type="entry name" value="RNaseH_sf"/>
</dbReference>
<dbReference type="EMBL" id="CAUYUJ010012658">
    <property type="protein sequence ID" value="CAK0834374.1"/>
    <property type="molecule type" value="Genomic_DNA"/>
</dbReference>
<comment type="caution">
    <text evidence="3">The sequence shown here is derived from an EMBL/GenBank/DDBJ whole genome shotgun (WGS) entry which is preliminary data.</text>
</comment>
<organism evidence="3 4">
    <name type="scientific">Prorocentrum cordatum</name>
    <dbReference type="NCBI Taxonomy" id="2364126"/>
    <lineage>
        <taxon>Eukaryota</taxon>
        <taxon>Sar</taxon>
        <taxon>Alveolata</taxon>
        <taxon>Dinophyceae</taxon>
        <taxon>Prorocentrales</taxon>
        <taxon>Prorocentraceae</taxon>
        <taxon>Prorocentrum</taxon>
    </lineage>
</organism>
<feature type="compositionally biased region" description="Basic residues" evidence="1">
    <location>
        <begin position="143"/>
        <end position="158"/>
    </location>
</feature>
<dbReference type="Pfam" id="PF07727">
    <property type="entry name" value="RVT_2"/>
    <property type="match status" value="1"/>
</dbReference>
<accession>A0ABN9SR24</accession>
<dbReference type="InterPro" id="IPR001584">
    <property type="entry name" value="Integrase_cat-core"/>
</dbReference>
<dbReference type="Gene3D" id="3.30.420.10">
    <property type="entry name" value="Ribonuclease H-like superfamily/Ribonuclease H"/>
    <property type="match status" value="1"/>
</dbReference>
<protein>
    <recommendedName>
        <fullName evidence="2">Integrase catalytic domain-containing protein</fullName>
    </recommendedName>
</protein>
<proteinExistence type="predicted"/>
<name>A0ABN9SR24_9DINO</name>
<dbReference type="PROSITE" id="PS50994">
    <property type="entry name" value="INTEGRASE"/>
    <property type="match status" value="1"/>
</dbReference>
<evidence type="ECO:0000259" key="2">
    <source>
        <dbReference type="PROSITE" id="PS50994"/>
    </source>
</evidence>
<feature type="region of interest" description="Disordered" evidence="1">
    <location>
        <begin position="140"/>
        <end position="160"/>
    </location>
</feature>
<dbReference type="InterPro" id="IPR013103">
    <property type="entry name" value="RVT_2"/>
</dbReference>
<feature type="region of interest" description="Disordered" evidence="1">
    <location>
        <begin position="290"/>
        <end position="314"/>
    </location>
</feature>
<evidence type="ECO:0000256" key="1">
    <source>
        <dbReference type="SAM" id="MobiDB-lite"/>
    </source>
</evidence>
<evidence type="ECO:0000313" key="4">
    <source>
        <dbReference type="Proteomes" id="UP001189429"/>
    </source>
</evidence>
<evidence type="ECO:0000313" key="3">
    <source>
        <dbReference type="EMBL" id="CAK0834374.1"/>
    </source>
</evidence>
<reference evidence="3" key="1">
    <citation type="submission" date="2023-10" db="EMBL/GenBank/DDBJ databases">
        <authorList>
            <person name="Chen Y."/>
            <person name="Shah S."/>
            <person name="Dougan E. K."/>
            <person name="Thang M."/>
            <person name="Chan C."/>
        </authorList>
    </citation>
    <scope>NUCLEOTIDE SEQUENCE [LARGE SCALE GENOMIC DNA]</scope>
</reference>
<dbReference type="InterPro" id="IPR012337">
    <property type="entry name" value="RNaseH-like_sf"/>
</dbReference>
<feature type="domain" description="Integrase catalytic" evidence="2">
    <location>
        <begin position="1174"/>
        <end position="1340"/>
    </location>
</feature>
<sequence>MRDSAGPPPRPLGISLDPAACEPPRLHRGALCMRWGAPAARPPSPGGGWREECILRETCREPLVYLCRHFASAEECAAVLEATRLYGKPLAGWQDEIKYDMPLEPMRHPGLAGDACATPLESLLQRIDALCGSPRRAADQAPRVHHYPPGRASGRARRGFPAGLHVDTNGRPFRYATAILYLTTAGAELLRGGTQHSRNLADEDHAPLARQLEDAAADRQRGLHVTPEAGKLALFFTRGEDGEVDAASWHGGAGVGGDLDSDGKWAAAIAVPMLEGDSWADDLPLVQQRSRPPASTASCEGKGRIPGEGDGSGGRGTFAGLALPTVARVYTLGGQPVLSFLVLMWRLAPLRPVEKGAAVVLRLGGAAREFADELDAQILQQGQILDLQDGLGPRQVTGLAVLLRALARNYALEAGEDAIRAMAEMMAFSVQQHETIDVALNRFQVLKSRAIDHGLNPGPSGWAWMLMTGLRVQPDEWLHLLGMFDNRLPQDEEEFSRLIQSIRRRGHVLMQDGIMRAAERAVRIPGATAHPAHADFGKGRHFMTKDAVQGFFPTFGEINQWGGWFATAADVHKQLALEDETFDGCEALLVDPGAHDNLTGSEWFKRVSDIWARRGVEVEFKKMDRPIGVEGVGNNADACINRGRVPLALAGGEEGSYDAPIVPNSSVPALLGNKALRRNRAIVDCFNGILYFIGPGDHQLLLPPGSKEYQLELSQSGHWMLPVTEFEDQNTGQISASSRLGLRMRSAVMASLLSLSFQPRLWRPGHEVFLESVSFHPPFVQVISEFVLKPIVGLSGRPLETVPESVAATSGAKVRQHYPTEARIKQKQREAEFGKKTLPKKMDDYEKHWDDCGDDLSSILVDGPDLWCDDYSYDVYRVACVDDEEVDLQALEHDEEDLTVLRPDGIFLLGQGWLSLRADTRVVSAVFHQCQVGLVEEKSRLPVKKDALREQFGQTLDTLMILDVAGSGWRRGVAQLPERLLAHLRRLREAGLLLVLHLLEPLEHAYPLIATPPLTILVVATCRLWRLLLRQPRHLQRLPQRLSCPCQRPQHLMRYQRWQLHRRRHRRLPDLQEWMLRWEQIRRWMILPECSHLLLNVELVQPGQRLEFRAMKLLHSKNNMVIRRTLRKLHIRMWHAPALRLKEMLIAAGAPQEAIDLIQIVCDTCPACRAWHRPGKRPIATSRVITDFNQDVQIDLLFWKTKIVMHMLDTLVRFSVAAIIPDRNTGTIIGAVTHYWFRLFGAPAVLTSDREGALDSDEARSWASRWQCKLNLRPRGAHARMVERHHELLRHQLHLVDEQCTRDGTPVPDEAILDECVLAKNCMISISGNITPYKVVFGRTIPMLTDLEPASATALEDQDDGIDGISRHIHRLREVAIAAVVGASAQQRMDRALQSRTRPAGECQNLQLGDLVDIWRDPPNKDVSGWRGPATVVNVNRIQEGVVDVQWQSRTLSCRLADVRHSLSMDVMVATEHYRQYWELPLTLVQEFAESIEKGSVTLACVNTSTGWKLSRHCAKYPIIFHAMLHVASCDLRLQGCSGGRLGHGAKDLECMPGVDETLFIFWKAAHVYFGGQIPAVELTSEDIEGPISIEFSRRQAWRLGLAPDKIAKGQVLVMNIFKTQASPVIERDLNNLSAAEIRQHHDLVVAAKLKELKRWVSRGVVERMPKKDADNRIDSRWVIKWKIIEGSRDVKGRLTVRGFKDQQKNEKDRMRTAAGTASRWGQRVICSIAAQHGWTLWSLDVSMAFLRGKTFEELAERFGFKMRSLQFDLPPDGAALLKQIEGFEDFNEVTETLNMKKPGFGTNDAPWAWQVDLSDTLRELGFFPTEADRQLWLMFDNALLVAVLGTHVDDLKGACSDETREWIFAKFREKYEDVTVNLAPFECVGIQHSQDEVSKAITIDQNHYVSQLRPISSALLTGKSDEELVDCTLQGLYWSLLGGVAWLTLTRADIAVFVGRFQRHSQKVTVGDIKGLNTLLKWIKRKPFSIKYVG</sequence>
<keyword evidence="4" id="KW-1185">Reference proteome</keyword>